<dbReference type="AlphaFoldDB" id="A0AAV0CX76"/>
<proteinExistence type="predicted"/>
<dbReference type="EMBL" id="CAMAPF010000043">
    <property type="protein sequence ID" value="CAH9083373.1"/>
    <property type="molecule type" value="Genomic_DNA"/>
</dbReference>
<evidence type="ECO:0000313" key="2">
    <source>
        <dbReference type="EMBL" id="CAH9083373.1"/>
    </source>
</evidence>
<sequence>MTLLVKTPWGHLLDAPAMQFSGQLIHLLLLHQVRHQPADELWFAVDGKLLKFTYNDFKRVTGIKDQVECATYDFDKSRLGVVDKYFGGCVDVTYGKLKAKVEEIRNTLMEPNEDVMDRVKLASLFFVHSCLLARDPPTRIRPAHLCLVDEFEVFKSCPWSLESYNVTVKSLKKTMKGQPEKFQAKKKKKPKYRNAKFSLYGFPFALQVWAYEELPVLAQKFAKRVSTTRDVPILKWTA</sequence>
<dbReference type="Proteomes" id="UP001152523">
    <property type="component" value="Unassembled WGS sequence"/>
</dbReference>
<accession>A0AAV0CX76</accession>
<reference evidence="2" key="1">
    <citation type="submission" date="2022-07" db="EMBL/GenBank/DDBJ databases">
        <authorList>
            <person name="Macas J."/>
            <person name="Novak P."/>
            <person name="Neumann P."/>
        </authorList>
    </citation>
    <scope>NUCLEOTIDE SEQUENCE</scope>
</reference>
<name>A0AAV0CX76_9ASTE</name>
<comment type="caution">
    <text evidence="2">The sequence shown here is derived from an EMBL/GenBank/DDBJ whole genome shotgun (WGS) entry which is preliminary data.</text>
</comment>
<dbReference type="PANTHER" id="PTHR48449:SF1">
    <property type="entry name" value="DUF1985 DOMAIN-CONTAINING PROTEIN"/>
    <property type="match status" value="1"/>
</dbReference>
<dbReference type="PANTHER" id="PTHR48449">
    <property type="entry name" value="DUF1985 DOMAIN-CONTAINING PROTEIN"/>
    <property type="match status" value="1"/>
</dbReference>
<gene>
    <name evidence="2" type="ORF">CEPIT_LOCUS8552</name>
</gene>
<keyword evidence="3" id="KW-1185">Reference proteome</keyword>
<organism evidence="2 3">
    <name type="scientific">Cuscuta epithymum</name>
    <dbReference type="NCBI Taxonomy" id="186058"/>
    <lineage>
        <taxon>Eukaryota</taxon>
        <taxon>Viridiplantae</taxon>
        <taxon>Streptophyta</taxon>
        <taxon>Embryophyta</taxon>
        <taxon>Tracheophyta</taxon>
        <taxon>Spermatophyta</taxon>
        <taxon>Magnoliopsida</taxon>
        <taxon>eudicotyledons</taxon>
        <taxon>Gunneridae</taxon>
        <taxon>Pentapetalae</taxon>
        <taxon>asterids</taxon>
        <taxon>lamiids</taxon>
        <taxon>Solanales</taxon>
        <taxon>Convolvulaceae</taxon>
        <taxon>Cuscuteae</taxon>
        <taxon>Cuscuta</taxon>
        <taxon>Cuscuta subgen. Cuscuta</taxon>
    </lineage>
</organism>
<protein>
    <recommendedName>
        <fullName evidence="1">DUF1985 domain-containing protein</fullName>
    </recommendedName>
</protein>
<evidence type="ECO:0000313" key="3">
    <source>
        <dbReference type="Proteomes" id="UP001152523"/>
    </source>
</evidence>
<feature type="domain" description="DUF1985" evidence="1">
    <location>
        <begin position="29"/>
        <end position="170"/>
    </location>
</feature>
<dbReference type="InterPro" id="IPR015410">
    <property type="entry name" value="DUF1985"/>
</dbReference>
<evidence type="ECO:0000259" key="1">
    <source>
        <dbReference type="Pfam" id="PF09331"/>
    </source>
</evidence>
<dbReference type="Pfam" id="PF09331">
    <property type="entry name" value="DUF1985"/>
    <property type="match status" value="1"/>
</dbReference>